<comment type="caution">
    <text evidence="1">The sequence shown here is derived from an EMBL/GenBank/DDBJ whole genome shotgun (WGS) entry which is preliminary data.</text>
</comment>
<sequence length="258" mass="29582">MDKNIQIPGKYIVRYQSAPVVPAPFSHYYTLTLNILSETELDVDFSISYTDRDEIDEDEILDEGFTLDDDYKWKGSVPAIWTKEFQNIFASSKIIRQREEKEFEDFIEIELEENEKDVTVYPVDKERWSYFLQEFMQAIFESGGREKPFELTYLNISEGTSKLVELKASFANKSFTVVKDGNAPESLNWTQLQKVMDTVYKAEFIEDNASEKKPSKNGSYITAGDGLWYQLGIAVVEPSAKSKELAKIESLFGSLSKG</sequence>
<proteinExistence type="predicted"/>
<evidence type="ECO:0000313" key="1">
    <source>
        <dbReference type="EMBL" id="TDE17539.1"/>
    </source>
</evidence>
<organism evidence="1 2">
    <name type="scientific">Dyadobacter psychrotolerans</name>
    <dbReference type="NCBI Taxonomy" id="2541721"/>
    <lineage>
        <taxon>Bacteria</taxon>
        <taxon>Pseudomonadati</taxon>
        <taxon>Bacteroidota</taxon>
        <taxon>Cytophagia</taxon>
        <taxon>Cytophagales</taxon>
        <taxon>Spirosomataceae</taxon>
        <taxon>Dyadobacter</taxon>
    </lineage>
</organism>
<dbReference type="EMBL" id="SMFL01000002">
    <property type="protein sequence ID" value="TDE17539.1"/>
    <property type="molecule type" value="Genomic_DNA"/>
</dbReference>
<dbReference type="RefSeq" id="WP_131957405.1">
    <property type="nucleotide sequence ID" value="NZ_SMFL01000002.1"/>
</dbReference>
<dbReference type="AlphaFoldDB" id="A0A4R5DT29"/>
<keyword evidence="2" id="KW-1185">Reference proteome</keyword>
<dbReference type="Proteomes" id="UP000294850">
    <property type="component" value="Unassembled WGS sequence"/>
</dbReference>
<name>A0A4R5DT29_9BACT</name>
<evidence type="ECO:0000313" key="2">
    <source>
        <dbReference type="Proteomes" id="UP000294850"/>
    </source>
</evidence>
<reference evidence="1 2" key="1">
    <citation type="submission" date="2019-03" db="EMBL/GenBank/DDBJ databases">
        <title>Dyadobacter AR-3-6 sp. nov., isolated from arctic soil.</title>
        <authorList>
            <person name="Chaudhary D.K."/>
        </authorList>
    </citation>
    <scope>NUCLEOTIDE SEQUENCE [LARGE SCALE GENOMIC DNA]</scope>
    <source>
        <strain evidence="1 2">AR-3-6</strain>
    </source>
</reference>
<dbReference type="OrthoDB" id="934157at2"/>
<accession>A0A4R5DT29</accession>
<gene>
    <name evidence="1" type="ORF">E0F88_06515</name>
</gene>
<protein>
    <submittedName>
        <fullName evidence="1">Uncharacterized protein</fullName>
    </submittedName>
</protein>